<comment type="caution">
    <text evidence="1">The sequence shown here is derived from an EMBL/GenBank/DDBJ whole genome shotgun (WGS) entry which is preliminary data.</text>
</comment>
<evidence type="ECO:0000313" key="2">
    <source>
        <dbReference type="Proteomes" id="UP000032900"/>
    </source>
</evidence>
<dbReference type="Proteomes" id="UP000032900">
    <property type="component" value="Unassembled WGS sequence"/>
</dbReference>
<organism evidence="1 2">
    <name type="scientific">Geofilum rubicundum JCM 15548</name>
    <dbReference type="NCBI Taxonomy" id="1236989"/>
    <lineage>
        <taxon>Bacteria</taxon>
        <taxon>Pseudomonadati</taxon>
        <taxon>Bacteroidota</taxon>
        <taxon>Bacteroidia</taxon>
        <taxon>Marinilabiliales</taxon>
        <taxon>Marinilabiliaceae</taxon>
        <taxon>Geofilum</taxon>
    </lineage>
</organism>
<dbReference type="AlphaFoldDB" id="A0A0E9LUW2"/>
<dbReference type="RefSeq" id="WP_062122603.1">
    <property type="nucleotide sequence ID" value="NZ_BAZW01000005.1"/>
</dbReference>
<sequence>MEGCLLGIAARDTVVTTEVYPLGASINQESMTFGPLLISDEEFIYGTITDDSPSAIHLDQPYAPSRQFFKAQKTEEDWQGNRTTEAPFTNAELFDTGRGTFSVDMQRFYSTQCFIDHKGKRICHIYVSHLTEGTWSAPQALDKNVNHPRYTSAQPAVGTLFNTSMEVLYFVSDRPGGAGGMDIWFSVYNKRNEQYKKAENAGVFINTSGDEVTPFFDLPSTASISARMDGPLMGDLTYFTLRAAWSHGILL</sequence>
<keyword evidence="1" id="KW-0449">Lipoprotein</keyword>
<accession>A0A0E9LUW2</accession>
<protein>
    <submittedName>
        <fullName evidence="1">Outer membrane lipoprotein omp16</fullName>
    </submittedName>
</protein>
<keyword evidence="2" id="KW-1185">Reference proteome</keyword>
<reference evidence="1 2" key="1">
    <citation type="journal article" date="2015" name="Microbes Environ.">
        <title>Distribution and evolution of nitrogen fixation genes in the phylum bacteroidetes.</title>
        <authorList>
            <person name="Inoue J."/>
            <person name="Oshima K."/>
            <person name="Suda W."/>
            <person name="Sakamoto M."/>
            <person name="Iino T."/>
            <person name="Noda S."/>
            <person name="Hongoh Y."/>
            <person name="Hattori M."/>
            <person name="Ohkuma M."/>
        </authorList>
    </citation>
    <scope>NUCLEOTIDE SEQUENCE [LARGE SCALE GENOMIC DNA]</scope>
    <source>
        <strain evidence="1">JCM 15548</strain>
    </source>
</reference>
<dbReference type="STRING" id="1236989.JCM15548_11040"/>
<name>A0A0E9LUW2_9BACT</name>
<gene>
    <name evidence="1" type="ORF">JCM15548_11040</name>
</gene>
<dbReference type="EMBL" id="BAZW01000005">
    <property type="protein sequence ID" value="GAO28901.1"/>
    <property type="molecule type" value="Genomic_DNA"/>
</dbReference>
<proteinExistence type="predicted"/>
<evidence type="ECO:0000313" key="1">
    <source>
        <dbReference type="EMBL" id="GAO28901.1"/>
    </source>
</evidence>
<dbReference type="OrthoDB" id="1488841at2"/>